<dbReference type="CDD" id="cd01335">
    <property type="entry name" value="Radical_SAM"/>
    <property type="match status" value="1"/>
</dbReference>
<dbReference type="NCBIfam" id="TIGR04084">
    <property type="entry name" value="rSAM_AF0577"/>
    <property type="match status" value="1"/>
</dbReference>
<keyword evidence="2" id="KW-0949">S-adenosyl-L-methionine</keyword>
<dbReference type="SUPFAM" id="SSF102114">
    <property type="entry name" value="Radical SAM enzymes"/>
    <property type="match status" value="1"/>
</dbReference>
<keyword evidence="5" id="KW-0411">Iron-sulfur</keyword>
<dbReference type="Gene3D" id="3.20.20.70">
    <property type="entry name" value="Aldolase class I"/>
    <property type="match status" value="1"/>
</dbReference>
<evidence type="ECO:0000256" key="5">
    <source>
        <dbReference type="ARBA" id="ARBA00023014"/>
    </source>
</evidence>
<dbReference type="OrthoDB" id="30736at2157"/>
<evidence type="ECO:0000256" key="3">
    <source>
        <dbReference type="ARBA" id="ARBA00022723"/>
    </source>
</evidence>
<dbReference type="InterPro" id="IPR023885">
    <property type="entry name" value="4Fe4S-binding_SPASM_dom"/>
</dbReference>
<dbReference type="AlphaFoldDB" id="A0A7K4HPS0"/>
<evidence type="ECO:0000256" key="2">
    <source>
        <dbReference type="ARBA" id="ARBA00022691"/>
    </source>
</evidence>
<reference evidence="7 8" key="1">
    <citation type="submission" date="2020-06" db="EMBL/GenBank/DDBJ databases">
        <title>Methanofollis fontis sp. nov., a methanogen isolated from marine sediments near a cold seep at Four-Way Closure Ridge offshore southwestern Taiwan.</title>
        <authorList>
            <person name="Chen S.-C."/>
            <person name="Teng N.-H."/>
            <person name="Lin Y.-S."/>
            <person name="Lai M.-C."/>
            <person name="Chen H.-H."/>
            <person name="Wang C.-C."/>
        </authorList>
    </citation>
    <scope>NUCLEOTIDE SEQUENCE [LARGE SCALE GENOMIC DNA]</scope>
    <source>
        <strain evidence="7 8">DSM 2702</strain>
    </source>
</reference>
<dbReference type="RefSeq" id="WP_176788786.1">
    <property type="nucleotide sequence ID" value="NZ_JABXWR010000001.1"/>
</dbReference>
<dbReference type="SFLD" id="SFLDS00029">
    <property type="entry name" value="Radical_SAM"/>
    <property type="match status" value="1"/>
</dbReference>
<comment type="cofactor">
    <cofactor evidence="1">
        <name>[4Fe-4S] cluster</name>
        <dbReference type="ChEBI" id="CHEBI:49883"/>
    </cofactor>
</comment>
<evidence type="ECO:0000256" key="4">
    <source>
        <dbReference type="ARBA" id="ARBA00023004"/>
    </source>
</evidence>
<proteinExistence type="predicted"/>
<dbReference type="Pfam" id="PF04055">
    <property type="entry name" value="Radical_SAM"/>
    <property type="match status" value="1"/>
</dbReference>
<evidence type="ECO:0000313" key="7">
    <source>
        <dbReference type="EMBL" id="NVO67162.1"/>
    </source>
</evidence>
<dbReference type="GO" id="GO:0016491">
    <property type="term" value="F:oxidoreductase activity"/>
    <property type="evidence" value="ECO:0007669"/>
    <property type="project" value="InterPro"/>
</dbReference>
<keyword evidence="3" id="KW-0479">Metal-binding</keyword>
<gene>
    <name evidence="7" type="ORF">HWN36_07535</name>
</gene>
<keyword evidence="4" id="KW-0408">Iron</keyword>
<evidence type="ECO:0000313" key="8">
    <source>
        <dbReference type="Proteomes" id="UP000570823"/>
    </source>
</evidence>
<accession>A0A7K4HPS0</accession>
<dbReference type="GO" id="GO:0051536">
    <property type="term" value="F:iron-sulfur cluster binding"/>
    <property type="evidence" value="ECO:0007669"/>
    <property type="project" value="UniProtKB-KW"/>
</dbReference>
<sequence length="371" mass="41666">MYYHLILTDACNLCCSYCRAKDFEESDPPEREAAVDENIPPDLDFDLACLYRFLGQDTSPVLTFYGGEPLLRSDLIREIMEHAPPCQFMIQTNGLLLHRLEREIVNRFSTVLVSIDGPQALTDVHRGAGVYATVMKNVRALRAGGYAGELIARMTADEETDIEEAVLHLDRIEENPFSAIHWQIDANFWGDWARRDFARWAEESYNPGIRRLVRRWVGEMEAGRVPRWYPFLGCMADLLSGQESRLRCGCGYMNYTVMTDGTIVPCPCMAGMTDWYLGHISTTAPADLRVAPVGEPCTTCDIAGFCGGRCLYSNILRPWPVEGRSVVCGTVRNLRDALVGAVPAVRRLIDDGVISTEDFSFEHYNGCEIIP</sequence>
<dbReference type="Proteomes" id="UP000570823">
    <property type="component" value="Unassembled WGS sequence"/>
</dbReference>
<dbReference type="NCBIfam" id="TIGR04085">
    <property type="entry name" value="rSAM_more_4Fe4S"/>
    <property type="match status" value="1"/>
</dbReference>
<dbReference type="SFLD" id="SFLDG01104">
    <property type="entry name" value="Uncharacterised_Radical_SAM_Su"/>
    <property type="match status" value="1"/>
</dbReference>
<protein>
    <submittedName>
        <fullName evidence="7">TIGR04084 family radical SAM/SPASM domain-containing protein</fullName>
    </submittedName>
</protein>
<dbReference type="GO" id="GO:0046872">
    <property type="term" value="F:metal ion binding"/>
    <property type="evidence" value="ECO:0007669"/>
    <property type="project" value="UniProtKB-KW"/>
</dbReference>
<feature type="domain" description="Radical SAM core" evidence="6">
    <location>
        <begin position="6"/>
        <end position="153"/>
    </location>
</feature>
<dbReference type="EMBL" id="JABXWR010000001">
    <property type="protein sequence ID" value="NVO67162.1"/>
    <property type="molecule type" value="Genomic_DNA"/>
</dbReference>
<dbReference type="InterPro" id="IPR023867">
    <property type="entry name" value="Sulphatase_maturase_rSAM"/>
</dbReference>
<dbReference type="InterPro" id="IPR007197">
    <property type="entry name" value="rSAM"/>
</dbReference>
<keyword evidence="8" id="KW-1185">Reference proteome</keyword>
<evidence type="ECO:0000256" key="1">
    <source>
        <dbReference type="ARBA" id="ARBA00001966"/>
    </source>
</evidence>
<dbReference type="PANTHER" id="PTHR43273">
    <property type="entry name" value="ANAEROBIC SULFATASE-MATURATING ENZYME HOMOLOG ASLB-RELATED"/>
    <property type="match status" value="1"/>
</dbReference>
<organism evidence="7 8">
    <name type="scientific">Methanofollis tationis</name>
    <dbReference type="NCBI Taxonomy" id="81417"/>
    <lineage>
        <taxon>Archaea</taxon>
        <taxon>Methanobacteriati</taxon>
        <taxon>Methanobacteriota</taxon>
        <taxon>Stenosarchaea group</taxon>
        <taxon>Methanomicrobia</taxon>
        <taxon>Methanomicrobiales</taxon>
        <taxon>Methanomicrobiaceae</taxon>
        <taxon>Methanofollis</taxon>
    </lineage>
</organism>
<dbReference type="InterPro" id="IPR013785">
    <property type="entry name" value="Aldolase_TIM"/>
</dbReference>
<dbReference type="InterPro" id="IPR023819">
    <property type="entry name" value="Pep-mod_rSAM_AF0577"/>
</dbReference>
<dbReference type="SFLD" id="SFLDG01067">
    <property type="entry name" value="SPASM/twitch_domain_containing"/>
    <property type="match status" value="1"/>
</dbReference>
<dbReference type="PANTHER" id="PTHR43273:SF2">
    <property type="entry name" value="RADICAL SAM CORE DOMAIN-CONTAINING PROTEIN"/>
    <property type="match status" value="1"/>
</dbReference>
<comment type="caution">
    <text evidence="7">The sequence shown here is derived from an EMBL/GenBank/DDBJ whole genome shotgun (WGS) entry which is preliminary data.</text>
</comment>
<evidence type="ECO:0000259" key="6">
    <source>
        <dbReference type="Pfam" id="PF04055"/>
    </source>
</evidence>
<dbReference type="InterPro" id="IPR058240">
    <property type="entry name" value="rSAM_sf"/>
</dbReference>
<name>A0A7K4HPS0_9EURY</name>